<proteinExistence type="predicted"/>
<reference evidence="1" key="3">
    <citation type="submission" date="2025-09" db="UniProtKB">
        <authorList>
            <consortium name="Ensembl"/>
        </authorList>
    </citation>
    <scope>IDENTIFICATION</scope>
</reference>
<accession>A0AC11EN85</accession>
<protein>
    <submittedName>
        <fullName evidence="1">Uncharacterized protein</fullName>
    </submittedName>
</protein>
<reference evidence="1" key="2">
    <citation type="submission" date="2025-08" db="UniProtKB">
        <authorList>
            <consortium name="Ensembl"/>
        </authorList>
    </citation>
    <scope>IDENTIFICATION</scope>
</reference>
<evidence type="ECO:0000313" key="1">
    <source>
        <dbReference type="Ensembl" id="ENSOARP00020060565.1"/>
    </source>
</evidence>
<organism evidence="1">
    <name type="scientific">Ovis aries</name>
    <name type="common">Sheep</name>
    <dbReference type="NCBI Taxonomy" id="9940"/>
    <lineage>
        <taxon>Eukaryota</taxon>
        <taxon>Metazoa</taxon>
        <taxon>Chordata</taxon>
        <taxon>Craniata</taxon>
        <taxon>Vertebrata</taxon>
        <taxon>Euteleostomi</taxon>
        <taxon>Mammalia</taxon>
        <taxon>Eutheria</taxon>
        <taxon>Laurasiatheria</taxon>
        <taxon>Artiodactyla</taxon>
        <taxon>Ruminantia</taxon>
        <taxon>Pecora</taxon>
        <taxon>Bovidae</taxon>
        <taxon>Caprinae</taxon>
        <taxon>Ovis</taxon>
    </lineage>
</organism>
<name>A0AC11EN85_SHEEP</name>
<reference evidence="1" key="1">
    <citation type="submission" date="2020-11" db="EMBL/GenBank/DDBJ databases">
        <authorList>
            <person name="Davenport K.M."/>
            <person name="Bickhart D.M."/>
            <person name="Smith T.P.L."/>
            <person name="Murdoch B.M."/>
            <person name="Rosen B.D."/>
        </authorList>
    </citation>
    <scope>NUCLEOTIDE SEQUENCE [LARGE SCALE GENOMIC DNA]</scope>
    <source>
        <strain evidence="1">OAR_USU_Benz2616</strain>
    </source>
</reference>
<dbReference type="Ensembl" id="ENSOART00020068249.1">
    <property type="protein sequence ID" value="ENSOARP00020060565.1"/>
    <property type="gene ID" value="ENSOARG00020029497.1"/>
</dbReference>
<sequence length="80" mass="9640">MFIAALFIIARTWKQPRCPSADEWIGKLWYIYTMEYYSAVKKNSFESVLMRWMKLEPIVQSEVSQKEKHQYSMLTHIYGI</sequence>